<dbReference type="PANTHER" id="PTHR42663:SF6">
    <property type="entry name" value="HYDROLASE C777.06C-RELATED"/>
    <property type="match status" value="1"/>
</dbReference>
<evidence type="ECO:0000313" key="2">
    <source>
        <dbReference type="EMBL" id="MBC2605484.1"/>
    </source>
</evidence>
<protein>
    <submittedName>
        <fullName evidence="2">MBL fold metallo-hydrolase</fullName>
    </submittedName>
</protein>
<reference evidence="2 3" key="1">
    <citation type="submission" date="2020-07" db="EMBL/GenBank/DDBJ databases">
        <authorList>
            <person name="Feng X."/>
        </authorList>
    </citation>
    <scope>NUCLEOTIDE SEQUENCE [LARGE SCALE GENOMIC DNA]</scope>
    <source>
        <strain evidence="2 3">JCM23202</strain>
    </source>
</reference>
<sequence length="260" mass="28950">MKISFMGTGTSQGVPMIGCDCAVCVSTDPRNRRFRTHAHVEMGGLNIQIDASPEFRLQALELNIPKIDLALLTHGHADHIQGFDDLRQYCDRRGGEAIPVYSSEEGLQRLREIYPYAMRDRAASKSYPAFQGRLMPEVLDLGAAGKIYSTVQSHGRFETLGFVFEEAESGKRIAYYTDCGSVSPHAEELARSADIVVLDGLRPMEHPSHMTIEEATDAALRIEGKRSYLIHMTHHIDHEFVDTQLPEGVMLSYDGLVVEA</sequence>
<proteinExistence type="predicted"/>
<dbReference type="Gene3D" id="3.60.15.10">
    <property type="entry name" value="Ribonuclease Z/Hydroxyacylglutathione hydrolase-like"/>
    <property type="match status" value="1"/>
</dbReference>
<dbReference type="SUPFAM" id="SSF56281">
    <property type="entry name" value="Metallo-hydrolase/oxidoreductase"/>
    <property type="match status" value="1"/>
</dbReference>
<feature type="domain" description="Metallo-beta-lactamase" evidence="1">
    <location>
        <begin position="46"/>
        <end position="232"/>
    </location>
</feature>
<gene>
    <name evidence="2" type="ORF">H5P27_05460</name>
</gene>
<dbReference type="PANTHER" id="PTHR42663">
    <property type="entry name" value="HYDROLASE C777.06C-RELATED-RELATED"/>
    <property type="match status" value="1"/>
</dbReference>
<organism evidence="2 3">
    <name type="scientific">Pelagicoccus albus</name>
    <dbReference type="NCBI Taxonomy" id="415222"/>
    <lineage>
        <taxon>Bacteria</taxon>
        <taxon>Pseudomonadati</taxon>
        <taxon>Verrucomicrobiota</taxon>
        <taxon>Opitutia</taxon>
        <taxon>Puniceicoccales</taxon>
        <taxon>Pelagicoccaceae</taxon>
        <taxon>Pelagicoccus</taxon>
    </lineage>
</organism>
<keyword evidence="2" id="KW-0378">Hydrolase</keyword>
<dbReference type="CDD" id="cd16279">
    <property type="entry name" value="metallo-hydrolase-like_MBL-fold"/>
    <property type="match status" value="1"/>
</dbReference>
<comment type="caution">
    <text evidence="2">The sequence shown here is derived from an EMBL/GenBank/DDBJ whole genome shotgun (WGS) entry which is preliminary data.</text>
</comment>
<dbReference type="InterPro" id="IPR001279">
    <property type="entry name" value="Metallo-B-lactamas"/>
</dbReference>
<dbReference type="RefSeq" id="WP_185659359.1">
    <property type="nucleotide sequence ID" value="NZ_CAWPOO010000006.1"/>
</dbReference>
<dbReference type="EMBL" id="JACHVC010000006">
    <property type="protein sequence ID" value="MBC2605484.1"/>
    <property type="molecule type" value="Genomic_DNA"/>
</dbReference>
<dbReference type="Pfam" id="PF12706">
    <property type="entry name" value="Lactamase_B_2"/>
    <property type="match status" value="1"/>
</dbReference>
<accession>A0A7X1B4X9</accession>
<name>A0A7X1B4X9_9BACT</name>
<dbReference type="InterPro" id="IPR036866">
    <property type="entry name" value="RibonucZ/Hydroxyglut_hydro"/>
</dbReference>
<dbReference type="GO" id="GO:0016787">
    <property type="term" value="F:hydrolase activity"/>
    <property type="evidence" value="ECO:0007669"/>
    <property type="project" value="UniProtKB-KW"/>
</dbReference>
<evidence type="ECO:0000259" key="1">
    <source>
        <dbReference type="Pfam" id="PF12706"/>
    </source>
</evidence>
<dbReference type="AlphaFoldDB" id="A0A7X1B4X9"/>
<dbReference type="Proteomes" id="UP000526501">
    <property type="component" value="Unassembled WGS sequence"/>
</dbReference>
<keyword evidence="3" id="KW-1185">Reference proteome</keyword>
<evidence type="ECO:0000313" key="3">
    <source>
        <dbReference type="Proteomes" id="UP000526501"/>
    </source>
</evidence>